<evidence type="ECO:0000256" key="11">
    <source>
        <dbReference type="ARBA" id="ARBA00022962"/>
    </source>
</evidence>
<dbReference type="FunFam" id="3.40.50.880:FF:000008">
    <property type="entry name" value="Phosphoribosylformylglycinamidine synthase"/>
    <property type="match status" value="1"/>
</dbReference>
<dbReference type="InterPro" id="IPR036676">
    <property type="entry name" value="PurM-like_C_sf"/>
</dbReference>
<comment type="catalytic activity">
    <reaction evidence="12 14">
        <text>N(2)-formyl-N(1)-(5-phospho-beta-D-ribosyl)glycinamide + L-glutamine + ATP + H2O = 2-formamido-N(1)-(5-O-phospho-beta-D-ribosyl)acetamidine + L-glutamate + ADP + phosphate + H(+)</text>
        <dbReference type="Rhea" id="RHEA:17129"/>
        <dbReference type="ChEBI" id="CHEBI:15377"/>
        <dbReference type="ChEBI" id="CHEBI:15378"/>
        <dbReference type="ChEBI" id="CHEBI:29985"/>
        <dbReference type="ChEBI" id="CHEBI:30616"/>
        <dbReference type="ChEBI" id="CHEBI:43474"/>
        <dbReference type="ChEBI" id="CHEBI:58359"/>
        <dbReference type="ChEBI" id="CHEBI:147286"/>
        <dbReference type="ChEBI" id="CHEBI:147287"/>
        <dbReference type="ChEBI" id="CHEBI:456216"/>
        <dbReference type="EC" id="6.3.5.3"/>
    </reaction>
</comment>
<feature type="domain" description="Phosphoribosylformylglycinamidine synthase linker" evidence="17">
    <location>
        <begin position="171"/>
        <end position="221"/>
    </location>
</feature>
<feature type="active site" description="Nucleophile" evidence="14">
    <location>
        <position position="1148"/>
    </location>
</feature>
<dbReference type="InterPro" id="IPR036921">
    <property type="entry name" value="PurM-like_N_sf"/>
</dbReference>
<dbReference type="GO" id="GO:0046872">
    <property type="term" value="F:metal ion binding"/>
    <property type="evidence" value="ECO:0007669"/>
    <property type="project" value="UniProtKB-KW"/>
</dbReference>
<dbReference type="SUPFAM" id="SSF52317">
    <property type="entry name" value="Class I glutamine amidotransferase-like"/>
    <property type="match status" value="1"/>
</dbReference>
<feature type="domain" description="PurM-like C-terminal" evidence="16">
    <location>
        <begin position="834"/>
        <end position="973"/>
    </location>
</feature>
<comment type="pathway">
    <text evidence="2 14">Purine metabolism; IMP biosynthesis via de novo pathway; 5-amino-1-(5-phospho-D-ribosyl)imidazole from N(2)-formyl-N(1)-(5-phospho-D-ribosyl)glycinamide: step 1/2.</text>
</comment>
<evidence type="ECO:0000256" key="1">
    <source>
        <dbReference type="ARBA" id="ARBA00004496"/>
    </source>
</evidence>
<dbReference type="PANTHER" id="PTHR10099">
    <property type="entry name" value="PHOSPHORIBOSYLFORMYLGLYCINAMIDINE SYNTHASE"/>
    <property type="match status" value="1"/>
</dbReference>
<feature type="binding site" evidence="14">
    <location>
        <position position="679"/>
    </location>
    <ligand>
        <name>ATP</name>
        <dbReference type="ChEBI" id="CHEBI:30616"/>
    </ligand>
</feature>
<dbReference type="InterPro" id="IPR029062">
    <property type="entry name" value="Class_I_gatase-like"/>
</dbReference>
<dbReference type="FunFam" id="3.90.650.10:FF:000005">
    <property type="entry name" value="Phosphoribosylformylglycinamidine synthase"/>
    <property type="match status" value="1"/>
</dbReference>
<feature type="binding site" evidence="14">
    <location>
        <position position="719"/>
    </location>
    <ligand>
        <name>Mg(2+)</name>
        <dbReference type="ChEBI" id="CHEBI:18420"/>
    </ligand>
</feature>
<proteinExistence type="inferred from homology"/>
<comment type="function">
    <text evidence="13 14">Phosphoribosylformylglycinamidine synthase involved in the purines biosynthetic pathway. Catalyzes the ATP-dependent conversion of formylglycinamide ribonucleotide (FGAR) and glutamine to yield formylglycinamidine ribonucleotide (FGAM) and glutamate.</text>
</comment>
<dbReference type="Gene3D" id="1.10.8.750">
    <property type="entry name" value="Phosphoribosylformylglycinamidine synthase, linker domain"/>
    <property type="match status" value="1"/>
</dbReference>
<dbReference type="InterPro" id="IPR036604">
    <property type="entry name" value="PurS-like_sf"/>
</dbReference>
<feature type="binding site" evidence="14">
    <location>
        <position position="887"/>
    </location>
    <ligand>
        <name>Mg(2+)</name>
        <dbReference type="ChEBI" id="CHEBI:18420"/>
    </ligand>
</feature>
<evidence type="ECO:0000256" key="3">
    <source>
        <dbReference type="ARBA" id="ARBA00008608"/>
    </source>
</evidence>
<feature type="binding site" evidence="14">
    <location>
        <position position="723"/>
    </location>
    <ligand>
        <name>Mg(2+)</name>
        <dbReference type="ChEBI" id="CHEBI:18420"/>
    </ligand>
</feature>
<sequence>MRILRGSPALSEFRTNKLLELCREQHLPVKGVYAEFMHFADLKSELDALELEKLEKLLTYGPTIEEHKPEGLLLLVTPRPGTISPWSSKSTDIAKNCGLDKVKRLERGTAYYVELASELTSEQLVLLKALIHDRMMEVVITDVETASALFNVAEPAPVADVDLLAGGRKALEKANVTLGLALAEDEIDYLLESFVTKLERNPTDIELMMFAQANSEHCRHKIFNADWTIDGIKQDKSLFKMIKNTFEVTPDHVLSAYKDNAAVMVGSEVGRFFPNPETRQYGYSQEKTHILMKVETHNHPTAISPWPGASTGSGGEIRDEGATGIGGKPKAGLVGFTTSNLRIPGFEQPWETDFGKPGRIVTALDIMLDGPLGGAAFNNEFGRPNLLGYFRTYEEKVNSHAGEEVRGYHKPIMIAGGMGNIRDEHVQKKEIPVGASLIVLGGPAMNIGLGGGAASSMASGQSAEDLDFASVQRENPEMERRCQEVIDRCWQLGDANPIAFIHDVGAGGISNALPELVDDGERGGIFQLRDVPNDEPGMSPLEIWCNESQERYVMAVAPEHMATFDAICKRERAPYAVVGVATEERELKLQDSHFDNTPIDMPMDILLGKTPKMHRDATTLKVNNPAMDCSGIELNDAIERVLRLPTVAEKTFLITIGDRSVTGLVARDQMVGPWQVPVANCAVTAASYDTYHGEAMSMGERTPVALLDFGASARLAVGEAITNIAATNIGDIKHIKLSANWMSPAGHPGEDAGLYEAVKAVGEELCPALGLTIPVGKDSMSMKTKWEENGEQKEVTSPLSLVITAFARIEDVRKTVTPQLRTDKGDTSLVLIDLGNGKNRLGATALAQVYKQLGDKPADVDSPEQLKGFYESIQTLVAKDQVIAYHDKGDGGLFVTLAEMAFAGHCGVHADIAELISSDNGNGSLAALFNEELGAVIQVRNEDLDAVLSTLAVNGLEACSHVIGRVEDSNEIIIKSGDTVVLERNRTELRTIWAETTHKMQSLRDNPACADQEHQAKADNSDPGLNAKLSFDVHEDIAAPYIAAAMVNTGAKPKMAILREQGVNSHVEMAAAFDRAGFEATDIHMSDILTGQAVLEEYNGLVACGGFSYGDVLGAGEGWAKSILFNEQARDQFEGFFKRQDTFSLGVCNGCQMLSNLRELIPGAEYWPRFVRNESERFEARFSLVEVQKSDSVFFNGMQGSRMPIAVSHGEGRVEVRNSEHLNAIEASGTVALRYVDNQGNPTQQYPNNPNGSPNAITGLTTTDGRVTIMMPHPERVFRTVANSWAPEGWGENGPWMRMFQNARKHLG</sequence>
<dbReference type="SMART" id="SM01211">
    <property type="entry name" value="GATase_5"/>
    <property type="match status" value="1"/>
</dbReference>
<evidence type="ECO:0000259" key="18">
    <source>
        <dbReference type="Pfam" id="PF18076"/>
    </source>
</evidence>
<evidence type="ECO:0000256" key="12">
    <source>
        <dbReference type="ARBA" id="ARBA00052585"/>
    </source>
</evidence>
<dbReference type="Gene3D" id="3.40.50.880">
    <property type="match status" value="1"/>
</dbReference>
<dbReference type="InterPro" id="IPR010918">
    <property type="entry name" value="PurM-like_C_dom"/>
</dbReference>
<name>A0A3A6R0D9_9VIBR</name>
<evidence type="ECO:0000256" key="14">
    <source>
        <dbReference type="HAMAP-Rule" id="MF_00419"/>
    </source>
</evidence>
<evidence type="ECO:0000259" key="17">
    <source>
        <dbReference type="Pfam" id="PF18072"/>
    </source>
</evidence>
<evidence type="ECO:0000256" key="4">
    <source>
        <dbReference type="ARBA" id="ARBA00022490"/>
    </source>
</evidence>
<dbReference type="CDD" id="cd02203">
    <property type="entry name" value="PurL_repeat1"/>
    <property type="match status" value="1"/>
</dbReference>
<dbReference type="Pfam" id="PF18072">
    <property type="entry name" value="FGAR-AT_linker"/>
    <property type="match status" value="1"/>
</dbReference>
<evidence type="ECO:0000256" key="10">
    <source>
        <dbReference type="ARBA" id="ARBA00022842"/>
    </source>
</evidence>
<feature type="region of interest" description="Disordered" evidence="15">
    <location>
        <begin position="1239"/>
        <end position="1258"/>
    </location>
</feature>
<dbReference type="GO" id="GO:0005524">
    <property type="term" value="F:ATP binding"/>
    <property type="evidence" value="ECO:0007669"/>
    <property type="project" value="UniProtKB-UniRule"/>
</dbReference>
<feature type="active site" evidence="14">
    <location>
        <position position="1273"/>
    </location>
</feature>
<evidence type="ECO:0000256" key="15">
    <source>
        <dbReference type="SAM" id="MobiDB-lite"/>
    </source>
</evidence>
<keyword evidence="8 14" id="KW-0658">Purine biosynthesis</keyword>
<feature type="binding site" evidence="14">
    <location>
        <begin position="308"/>
        <end position="319"/>
    </location>
    <ligand>
        <name>ATP</name>
        <dbReference type="ChEBI" id="CHEBI:30616"/>
    </ligand>
</feature>
<feature type="domain" description="FGAR-AT PurM N-terminal-like" evidence="19">
    <location>
        <begin position="649"/>
        <end position="808"/>
    </location>
</feature>
<keyword evidence="11 14" id="KW-0315">Glutamine amidotransferase</keyword>
<dbReference type="InterPro" id="IPR055181">
    <property type="entry name" value="FGAR-AT_PurM_N-like"/>
</dbReference>
<evidence type="ECO:0000256" key="5">
    <source>
        <dbReference type="ARBA" id="ARBA00022598"/>
    </source>
</evidence>
<reference evidence="20 21" key="1">
    <citation type="submission" date="2018-08" db="EMBL/GenBank/DDBJ databases">
        <title>Vibrio isolated from the Eastern China Marginal Seas.</title>
        <authorList>
            <person name="Li Y."/>
        </authorList>
    </citation>
    <scope>NUCLEOTIDE SEQUENCE [LARGE SCALE GENOMIC DNA]</scope>
    <source>
        <strain evidence="20 21">BEI233</strain>
    </source>
</reference>
<dbReference type="Gene3D" id="3.30.1330.10">
    <property type="entry name" value="PurM-like, N-terminal domain"/>
    <property type="match status" value="2"/>
</dbReference>
<dbReference type="FunFam" id="1.10.8.750:FF:000002">
    <property type="entry name" value="Phosphoribosylformylglycinamidine synthase"/>
    <property type="match status" value="1"/>
</dbReference>
<evidence type="ECO:0000259" key="19">
    <source>
        <dbReference type="Pfam" id="PF22689"/>
    </source>
</evidence>
<dbReference type="CDD" id="cd01740">
    <property type="entry name" value="GATase1_FGAR_AT"/>
    <property type="match status" value="1"/>
</dbReference>
<comment type="subunit">
    <text evidence="14">Monomer.</text>
</comment>
<dbReference type="NCBIfam" id="TIGR01735">
    <property type="entry name" value="FGAM_synt"/>
    <property type="match status" value="1"/>
</dbReference>
<comment type="similarity">
    <text evidence="3 14">In the N-terminal section; belongs to the FGAMS family.</text>
</comment>
<evidence type="ECO:0000313" key="20">
    <source>
        <dbReference type="EMBL" id="RJX74259.1"/>
    </source>
</evidence>
<dbReference type="Pfam" id="PF13507">
    <property type="entry name" value="GATase_5"/>
    <property type="match status" value="1"/>
</dbReference>
<evidence type="ECO:0000256" key="6">
    <source>
        <dbReference type="ARBA" id="ARBA00022723"/>
    </source>
</evidence>
<dbReference type="EC" id="6.3.5.3" evidence="14"/>
<dbReference type="FunFam" id="3.30.1330.10:FF:000002">
    <property type="entry name" value="Phosphoribosylformylglycinamidine synthase"/>
    <property type="match status" value="1"/>
</dbReference>
<evidence type="ECO:0000256" key="7">
    <source>
        <dbReference type="ARBA" id="ARBA00022741"/>
    </source>
</evidence>
<keyword evidence="10 14" id="KW-0460">Magnesium</keyword>
<gene>
    <name evidence="14" type="primary">purL</name>
    <name evidence="20" type="ORF">DZ860_03760</name>
</gene>
<dbReference type="PROSITE" id="PS51273">
    <property type="entry name" value="GATASE_TYPE_1"/>
    <property type="match status" value="1"/>
</dbReference>
<feature type="active site" evidence="14">
    <location>
        <position position="1275"/>
    </location>
</feature>
<dbReference type="UniPathway" id="UPA00074">
    <property type="reaction ID" value="UER00128"/>
</dbReference>
<comment type="subcellular location">
    <subcellularLocation>
        <location evidence="1 14">Cytoplasm</location>
    </subcellularLocation>
</comment>
<dbReference type="FunFam" id="3.90.650.10:FF:000002">
    <property type="entry name" value="Phosphoribosylformylglycinamidine synthase"/>
    <property type="match status" value="1"/>
</dbReference>
<comment type="caution">
    <text evidence="20">The sequence shown here is derived from an EMBL/GenBank/DDBJ whole genome shotgun (WGS) entry which is preliminary data.</text>
</comment>
<dbReference type="SUPFAM" id="SSF82697">
    <property type="entry name" value="PurS-like"/>
    <property type="match status" value="1"/>
</dbReference>
<keyword evidence="6 14" id="KW-0479">Metal-binding</keyword>
<evidence type="ECO:0000256" key="13">
    <source>
        <dbReference type="ARBA" id="ARBA00057317"/>
    </source>
</evidence>
<keyword evidence="4 14" id="KW-0963">Cytoplasm</keyword>
<dbReference type="Pfam" id="PF18076">
    <property type="entry name" value="FGAR-AT_N"/>
    <property type="match status" value="1"/>
</dbReference>
<dbReference type="SUPFAM" id="SSF55326">
    <property type="entry name" value="PurM N-terminal domain-like"/>
    <property type="match status" value="2"/>
</dbReference>
<dbReference type="OrthoDB" id="9804441at2"/>
<keyword evidence="9 14" id="KW-0067">ATP-binding</keyword>
<keyword evidence="5 14" id="KW-0436">Ligase</keyword>
<dbReference type="Pfam" id="PF22689">
    <property type="entry name" value="FGAR-AT_PurM_N-like"/>
    <property type="match status" value="1"/>
</dbReference>
<feature type="domain" description="Phosphoribosylformylglycinamidine synthase N-terminal" evidence="18">
    <location>
        <begin position="35"/>
        <end position="150"/>
    </location>
</feature>
<evidence type="ECO:0000256" key="9">
    <source>
        <dbReference type="ARBA" id="ARBA00022840"/>
    </source>
</evidence>
<dbReference type="HAMAP" id="MF_00419">
    <property type="entry name" value="PurL_1"/>
    <property type="match status" value="1"/>
</dbReference>
<dbReference type="Proteomes" id="UP000273252">
    <property type="component" value="Unassembled WGS sequence"/>
</dbReference>
<dbReference type="Gene3D" id="3.90.650.10">
    <property type="entry name" value="PurM-like C-terminal domain"/>
    <property type="match status" value="2"/>
</dbReference>
<protein>
    <recommendedName>
        <fullName evidence="14">Phosphoribosylformylglycinamidine synthase</fullName>
        <shortName evidence="14">FGAM synthase</shortName>
        <shortName evidence="14">FGAMS</shortName>
        <ecNumber evidence="14">6.3.5.3</ecNumber>
    </recommendedName>
    <alternativeName>
        <fullName evidence="14">Formylglycinamide ribonucleotide amidotransferase</fullName>
        <shortName evidence="14">FGAR amidotransferase</shortName>
        <shortName evidence="14">FGAR-AT</shortName>
    </alternativeName>
</protein>
<dbReference type="PANTHER" id="PTHR10099:SF1">
    <property type="entry name" value="PHOSPHORIBOSYLFORMYLGLYCINAMIDINE SYNTHASE"/>
    <property type="match status" value="1"/>
</dbReference>
<evidence type="ECO:0000256" key="2">
    <source>
        <dbReference type="ARBA" id="ARBA00004920"/>
    </source>
</evidence>
<comment type="caution">
    <text evidence="14">Lacks conserved residue(s) required for the propagation of feature annotation.</text>
</comment>
<dbReference type="EMBL" id="QVMU01000002">
    <property type="protein sequence ID" value="RJX74259.1"/>
    <property type="molecule type" value="Genomic_DNA"/>
</dbReference>
<dbReference type="GO" id="GO:0005737">
    <property type="term" value="C:cytoplasm"/>
    <property type="evidence" value="ECO:0007669"/>
    <property type="project" value="UniProtKB-SubCell"/>
</dbReference>
<dbReference type="Pfam" id="PF02769">
    <property type="entry name" value="AIRS_C"/>
    <property type="match status" value="2"/>
</dbReference>
<evidence type="ECO:0000313" key="21">
    <source>
        <dbReference type="Proteomes" id="UP000273252"/>
    </source>
</evidence>
<dbReference type="SUPFAM" id="SSF56042">
    <property type="entry name" value="PurM C-terminal domain-like"/>
    <property type="match status" value="2"/>
</dbReference>
<dbReference type="InterPro" id="IPR040707">
    <property type="entry name" value="FGAR-AT_N"/>
</dbReference>
<dbReference type="InterPro" id="IPR041609">
    <property type="entry name" value="PurL_linker"/>
</dbReference>
<dbReference type="NCBIfam" id="NF003672">
    <property type="entry name" value="PRK05297.1"/>
    <property type="match status" value="1"/>
</dbReference>
<accession>A0A3A6R0D9</accession>
<keyword evidence="7 14" id="KW-0547">Nucleotide-binding</keyword>
<evidence type="ECO:0000256" key="8">
    <source>
        <dbReference type="ARBA" id="ARBA00022755"/>
    </source>
</evidence>
<feature type="domain" description="PurM-like C-terminal" evidence="16">
    <location>
        <begin position="433"/>
        <end position="590"/>
    </location>
</feature>
<dbReference type="RefSeq" id="WP_120029595.1">
    <property type="nucleotide sequence ID" value="NZ_QVMU01000002.1"/>
</dbReference>
<organism evidence="20 21">
    <name type="scientific">Vibrio sinensis</name>
    <dbReference type="NCBI Taxonomy" id="2302434"/>
    <lineage>
        <taxon>Bacteria</taxon>
        <taxon>Pseudomonadati</taxon>
        <taxon>Pseudomonadota</taxon>
        <taxon>Gammaproteobacteria</taxon>
        <taxon>Vibrionales</taxon>
        <taxon>Vibrionaceae</taxon>
        <taxon>Vibrio</taxon>
    </lineage>
</organism>
<dbReference type="GO" id="GO:0006189">
    <property type="term" value="P:'de novo' IMP biosynthetic process"/>
    <property type="evidence" value="ECO:0007669"/>
    <property type="project" value="UniProtKB-UniRule"/>
</dbReference>
<dbReference type="GO" id="GO:0004642">
    <property type="term" value="F:phosphoribosylformylglycinamidine synthase activity"/>
    <property type="evidence" value="ECO:0007669"/>
    <property type="project" value="UniProtKB-UniRule"/>
</dbReference>
<evidence type="ECO:0000259" key="16">
    <source>
        <dbReference type="Pfam" id="PF02769"/>
    </source>
</evidence>
<dbReference type="InterPro" id="IPR010073">
    <property type="entry name" value="PurL_large"/>
</dbReference>
<keyword evidence="21" id="KW-1185">Reference proteome</keyword>
<dbReference type="FunFam" id="3.30.1330.10:FF:000005">
    <property type="entry name" value="Phosphoribosylformylglycinamidine synthase"/>
    <property type="match status" value="1"/>
</dbReference>
<dbReference type="SUPFAM" id="SSF109736">
    <property type="entry name" value="FGAM synthase PurL, linker domain"/>
    <property type="match status" value="1"/>
</dbReference>